<gene>
    <name evidence="1" type="ORF">KGF86_00870</name>
</gene>
<name>A0ABS5M8X1_9BACI</name>
<dbReference type="Proteomes" id="UP000681870">
    <property type="component" value="Unassembled WGS sequence"/>
</dbReference>
<dbReference type="RefSeq" id="WP_211740859.1">
    <property type="nucleotide sequence ID" value="NZ_JAGXBY010000001.1"/>
</dbReference>
<proteinExistence type="predicted"/>
<reference evidence="1 2" key="1">
    <citation type="submission" date="2021-05" db="EMBL/GenBank/DDBJ databases">
        <title>Ornithinibacillus massiliensis sp. nov.</title>
        <authorList>
            <person name="Iwaza R."/>
            <person name="Lagier J.-C."/>
            <person name="Raoult D."/>
        </authorList>
    </citation>
    <scope>NUCLEOTIDE SEQUENCE [LARGE SCALE GENOMIC DNA]</scope>
    <source>
        <strain evidence="1 2">Marseille-P3601</strain>
    </source>
</reference>
<comment type="caution">
    <text evidence="1">The sequence shown here is derived from an EMBL/GenBank/DDBJ whole genome shotgun (WGS) entry which is preliminary data.</text>
</comment>
<organism evidence="1 2">
    <name type="scientific">Ornithinibacillus massiliensis</name>
    <dbReference type="NCBI Taxonomy" id="1944633"/>
    <lineage>
        <taxon>Bacteria</taxon>
        <taxon>Bacillati</taxon>
        <taxon>Bacillota</taxon>
        <taxon>Bacilli</taxon>
        <taxon>Bacillales</taxon>
        <taxon>Bacillaceae</taxon>
        <taxon>Ornithinibacillus</taxon>
    </lineage>
</organism>
<evidence type="ECO:0000313" key="2">
    <source>
        <dbReference type="Proteomes" id="UP000681870"/>
    </source>
</evidence>
<sequence>MNHLFFVNEGRIPDLKPTIEGFNITELAGKLSVMLYFEDLKARKSVLKEEIISLTRLYTEEINLL</sequence>
<keyword evidence="2" id="KW-1185">Reference proteome</keyword>
<accession>A0ABS5M8X1</accession>
<protein>
    <submittedName>
        <fullName evidence="1">Uncharacterized protein</fullName>
    </submittedName>
</protein>
<dbReference type="EMBL" id="JAGXBY010000001">
    <property type="protein sequence ID" value="MBS3678759.1"/>
    <property type="molecule type" value="Genomic_DNA"/>
</dbReference>
<evidence type="ECO:0000313" key="1">
    <source>
        <dbReference type="EMBL" id="MBS3678759.1"/>
    </source>
</evidence>